<evidence type="ECO:0000313" key="1">
    <source>
        <dbReference type="EMBL" id="UTX44058.1"/>
    </source>
</evidence>
<dbReference type="Proteomes" id="UP001059546">
    <property type="component" value="Chromosome IX"/>
</dbReference>
<protein>
    <submittedName>
        <fullName evidence="1">Uncharacterized protein</fullName>
    </submittedName>
</protein>
<keyword evidence="4" id="KW-1185">Reference proteome</keyword>
<evidence type="ECO:0000313" key="3">
    <source>
        <dbReference type="Proteomes" id="UP001059546"/>
    </source>
</evidence>
<dbReference type="OrthoDB" id="2190358at2759"/>
<organism evidence="1 3">
    <name type="scientific">Encephalitozoon hellem</name>
    <name type="common">Microsporidian parasite</name>
    <dbReference type="NCBI Taxonomy" id="27973"/>
    <lineage>
        <taxon>Eukaryota</taxon>
        <taxon>Fungi</taxon>
        <taxon>Fungi incertae sedis</taxon>
        <taxon>Microsporidia</taxon>
        <taxon>Unikaryonidae</taxon>
        <taxon>Encephalitozoon</taxon>
    </lineage>
</organism>
<proteinExistence type="predicted"/>
<accession>A0A9Q9CDV5</accession>
<reference evidence="2 4" key="2">
    <citation type="submission" date="2023-02" db="EMBL/GenBank/DDBJ databases">
        <title>Encephalitozoon hellem ATCC 50451 complete genome.</title>
        <authorList>
            <person name="Mascarenhas dos Santos A.C."/>
            <person name="Julian A.T."/>
            <person name="Pombert J.-F."/>
        </authorList>
    </citation>
    <scope>NUCLEOTIDE SEQUENCE [LARGE SCALE GENOMIC DNA]</scope>
    <source>
        <strain evidence="2 4">ATCC 50451</strain>
    </source>
</reference>
<name>A0A9Q9CDV5_ENCHE</name>
<evidence type="ECO:0000313" key="4">
    <source>
        <dbReference type="Proteomes" id="UP001217963"/>
    </source>
</evidence>
<dbReference type="EMBL" id="CP119070">
    <property type="protein sequence ID" value="WEL39541.1"/>
    <property type="molecule type" value="Genomic_DNA"/>
</dbReference>
<sequence>MNVRPRKSASKYSFEPKIPQSQELFEVEEEQVAKKEFMLESQGEYTPRSMGQDTALEHPFILGEQEGLLLTLPRDVSMSKIVVYEDGSCGLKIGDEVFPMSARFVGESLVVEHKEMAYGIGSAKFQLTPQLQEFKK</sequence>
<evidence type="ECO:0000313" key="2">
    <source>
        <dbReference type="EMBL" id="WEL39541.1"/>
    </source>
</evidence>
<dbReference type="EMBL" id="CP075155">
    <property type="protein sequence ID" value="UTX44058.1"/>
    <property type="molecule type" value="Genomic_DNA"/>
</dbReference>
<reference evidence="1" key="1">
    <citation type="submission" date="2021-05" db="EMBL/GenBank/DDBJ databases">
        <title>Encephalitozoon hellem ATCC 50604 Complete Genome.</title>
        <authorList>
            <person name="Mascarenhas dos Santos A.C."/>
            <person name="Julian A.T."/>
            <person name="Pombert J.-F."/>
        </authorList>
    </citation>
    <scope>NUCLEOTIDE SEQUENCE</scope>
    <source>
        <strain evidence="1">ATCC 50604</strain>
    </source>
</reference>
<dbReference type="Proteomes" id="UP001217963">
    <property type="component" value="Chromosome IX"/>
</dbReference>
<gene>
    <name evidence="1" type="ORF">GPU96_09g18390</name>
    <name evidence="2" type="ORF">PFJ87_09g01700</name>
</gene>
<dbReference type="AlphaFoldDB" id="A0A9Q9CDV5"/>